<keyword evidence="4" id="KW-0479">Metal-binding</keyword>
<feature type="domain" description="Heme haloperoxidase family profile" evidence="8">
    <location>
        <begin position="54"/>
        <end position="261"/>
    </location>
</feature>
<dbReference type="Pfam" id="PF01328">
    <property type="entry name" value="Peroxidase_2"/>
    <property type="match status" value="1"/>
</dbReference>
<keyword evidence="10" id="KW-1185">Reference proteome</keyword>
<sequence length="297" mass="33638">MGFIHNLIHKLFIQPYILQIVLTWDVCLFFLNLILPSYKPGEVVPTGAPGHGMTWPPYEPPSSTDSRSACPMLNALANHNILPHSGREISFRDLSKVVRQTFNFSPSFSFFVPQYAAEFLKRSYWTGKFDLEDLSRHNKIEHDASLTRRDAALVPDQGVPDKELVEELLSSATGEGGALLTKKDLSLALSRRRVEARRTNDKYTSSLFHRGFGSANSSTMLTIFGGRVDDLRPMLLEERFAQGWEPRVRKRFGLTMTSFNATVLPVERGVNEKAYVKLMEREREEQGKSVEKGDMAK</sequence>
<reference evidence="9" key="1">
    <citation type="journal article" date="2020" name="Stud. Mycol.">
        <title>101 Dothideomycetes genomes: a test case for predicting lifestyles and emergence of pathogens.</title>
        <authorList>
            <person name="Haridas S."/>
            <person name="Albert R."/>
            <person name="Binder M."/>
            <person name="Bloem J."/>
            <person name="Labutti K."/>
            <person name="Salamov A."/>
            <person name="Andreopoulos B."/>
            <person name="Baker S."/>
            <person name="Barry K."/>
            <person name="Bills G."/>
            <person name="Bluhm B."/>
            <person name="Cannon C."/>
            <person name="Castanera R."/>
            <person name="Culley D."/>
            <person name="Daum C."/>
            <person name="Ezra D."/>
            <person name="Gonzalez J."/>
            <person name="Henrissat B."/>
            <person name="Kuo A."/>
            <person name="Liang C."/>
            <person name="Lipzen A."/>
            <person name="Lutzoni F."/>
            <person name="Magnuson J."/>
            <person name="Mondo S."/>
            <person name="Nolan M."/>
            <person name="Ohm R."/>
            <person name="Pangilinan J."/>
            <person name="Park H.-J."/>
            <person name="Ramirez L."/>
            <person name="Alfaro M."/>
            <person name="Sun H."/>
            <person name="Tritt A."/>
            <person name="Yoshinaga Y."/>
            <person name="Zwiers L.-H."/>
            <person name="Turgeon B."/>
            <person name="Goodwin S."/>
            <person name="Spatafora J."/>
            <person name="Crous P."/>
            <person name="Grigoriev I."/>
        </authorList>
    </citation>
    <scope>NUCLEOTIDE SEQUENCE</scope>
    <source>
        <strain evidence="9">CBS 473.64</strain>
    </source>
</reference>
<dbReference type="InterPro" id="IPR000028">
    <property type="entry name" value="Chloroperoxidase"/>
</dbReference>
<keyword evidence="2 9" id="KW-0575">Peroxidase</keyword>
<evidence type="ECO:0000313" key="9">
    <source>
        <dbReference type="EMBL" id="KAF2646858.1"/>
    </source>
</evidence>
<keyword evidence="3" id="KW-0349">Heme</keyword>
<dbReference type="Proteomes" id="UP000799753">
    <property type="component" value="Unassembled WGS sequence"/>
</dbReference>
<evidence type="ECO:0000259" key="8">
    <source>
        <dbReference type="PROSITE" id="PS51405"/>
    </source>
</evidence>
<dbReference type="OrthoDB" id="407298at2759"/>
<evidence type="ECO:0000256" key="3">
    <source>
        <dbReference type="ARBA" id="ARBA00022617"/>
    </source>
</evidence>
<evidence type="ECO:0000256" key="5">
    <source>
        <dbReference type="ARBA" id="ARBA00023002"/>
    </source>
</evidence>
<proteinExistence type="inferred from homology"/>
<evidence type="ECO:0000256" key="4">
    <source>
        <dbReference type="ARBA" id="ARBA00022723"/>
    </source>
</evidence>
<comment type="cofactor">
    <cofactor evidence="1">
        <name>heme b</name>
        <dbReference type="ChEBI" id="CHEBI:60344"/>
    </cofactor>
</comment>
<evidence type="ECO:0000256" key="6">
    <source>
        <dbReference type="ARBA" id="ARBA00023004"/>
    </source>
</evidence>
<keyword evidence="5" id="KW-0560">Oxidoreductase</keyword>
<dbReference type="GO" id="GO:0046872">
    <property type="term" value="F:metal ion binding"/>
    <property type="evidence" value="ECO:0007669"/>
    <property type="project" value="UniProtKB-KW"/>
</dbReference>
<dbReference type="SUPFAM" id="SSF47571">
    <property type="entry name" value="Cloroperoxidase"/>
    <property type="match status" value="1"/>
</dbReference>
<dbReference type="EMBL" id="MU006776">
    <property type="protein sequence ID" value="KAF2646858.1"/>
    <property type="molecule type" value="Genomic_DNA"/>
</dbReference>
<gene>
    <name evidence="9" type="ORF">P280DRAFT_545138</name>
</gene>
<dbReference type="GO" id="GO:0004601">
    <property type="term" value="F:peroxidase activity"/>
    <property type="evidence" value="ECO:0007669"/>
    <property type="project" value="UniProtKB-KW"/>
</dbReference>
<protein>
    <submittedName>
        <fullName evidence="9">Cloroperoxidase</fullName>
    </submittedName>
</protein>
<comment type="similarity">
    <text evidence="7">Belongs to the chloroperoxidase family.</text>
</comment>
<dbReference type="InterPro" id="IPR036851">
    <property type="entry name" value="Chloroperoxidase-like_sf"/>
</dbReference>
<accession>A0A6A6SKF9</accession>
<evidence type="ECO:0000256" key="7">
    <source>
        <dbReference type="ARBA" id="ARBA00025795"/>
    </source>
</evidence>
<organism evidence="9 10">
    <name type="scientific">Massarina eburnea CBS 473.64</name>
    <dbReference type="NCBI Taxonomy" id="1395130"/>
    <lineage>
        <taxon>Eukaryota</taxon>
        <taxon>Fungi</taxon>
        <taxon>Dikarya</taxon>
        <taxon>Ascomycota</taxon>
        <taxon>Pezizomycotina</taxon>
        <taxon>Dothideomycetes</taxon>
        <taxon>Pleosporomycetidae</taxon>
        <taxon>Pleosporales</taxon>
        <taxon>Massarineae</taxon>
        <taxon>Massarinaceae</taxon>
        <taxon>Massarina</taxon>
    </lineage>
</organism>
<dbReference type="PANTHER" id="PTHR33577">
    <property type="entry name" value="STERIGMATOCYSTIN BIOSYNTHESIS PEROXIDASE STCC-RELATED"/>
    <property type="match status" value="1"/>
</dbReference>
<name>A0A6A6SKF9_9PLEO</name>
<dbReference type="PANTHER" id="PTHR33577:SF18">
    <property type="entry name" value="HEME HALOPEROXIDASE FAMILY PROFILE DOMAIN-CONTAINING PROTEIN"/>
    <property type="match status" value="1"/>
</dbReference>
<keyword evidence="6" id="KW-0408">Iron</keyword>
<evidence type="ECO:0000313" key="10">
    <source>
        <dbReference type="Proteomes" id="UP000799753"/>
    </source>
</evidence>
<dbReference type="Gene3D" id="1.10.489.10">
    <property type="entry name" value="Chloroperoxidase-like"/>
    <property type="match status" value="1"/>
</dbReference>
<evidence type="ECO:0000256" key="1">
    <source>
        <dbReference type="ARBA" id="ARBA00001970"/>
    </source>
</evidence>
<evidence type="ECO:0000256" key="2">
    <source>
        <dbReference type="ARBA" id="ARBA00022559"/>
    </source>
</evidence>
<dbReference type="PROSITE" id="PS51405">
    <property type="entry name" value="HEME_HALOPEROXIDASE"/>
    <property type="match status" value="1"/>
</dbReference>
<dbReference type="AlphaFoldDB" id="A0A6A6SKF9"/>